<dbReference type="GO" id="GO:0005615">
    <property type="term" value="C:extracellular space"/>
    <property type="evidence" value="ECO:0007669"/>
    <property type="project" value="TreeGrafter"/>
</dbReference>
<organism evidence="3 4">
    <name type="scientific">Romanomermis culicivorax</name>
    <name type="common">Nematode worm</name>
    <dbReference type="NCBI Taxonomy" id="13658"/>
    <lineage>
        <taxon>Eukaryota</taxon>
        <taxon>Metazoa</taxon>
        <taxon>Ecdysozoa</taxon>
        <taxon>Nematoda</taxon>
        <taxon>Enoplea</taxon>
        <taxon>Dorylaimia</taxon>
        <taxon>Mermithida</taxon>
        <taxon>Mermithoidea</taxon>
        <taxon>Mermithidae</taxon>
        <taxon>Romanomermis</taxon>
    </lineage>
</organism>
<dbReference type="InterPro" id="IPR017943">
    <property type="entry name" value="Bactericidal_perm-incr_a/b_dom"/>
</dbReference>
<dbReference type="WBParaSite" id="nRc.2.0.1.t12453-RA">
    <property type="protein sequence ID" value="nRc.2.0.1.t12453-RA"/>
    <property type="gene ID" value="nRc.2.0.1.g12453"/>
</dbReference>
<evidence type="ECO:0000256" key="2">
    <source>
        <dbReference type="SAM" id="SignalP"/>
    </source>
</evidence>
<dbReference type="AlphaFoldDB" id="A0A915IF80"/>
<sequence length="496" mass="54576">MNNVKILCFYLLLLLSPYSTLGQDDEETTATTEADEDEESSTTPSGPLDYAQLLRLNATSYPTGGIIVQFTENGLTYIVGMAEKATVKVMREFPIPDTEDTGYSVKNVKVLKFSEPKLKARFINQTGIEILVVIPQVETSCDYSAGVGWFSTSGTVKSNIEGLVISMLIRVVRGQNGYPSLMIPQCSGKVEKFRVLFENAGMAGTVLNTMRGVMETLFVTSMGNVFCFAARNLTGLIDTVFLDFDKPMSEILKGAIGQDAQQVAPQPGALDMKVICGEDKSQTEAQKPAPKRKGAGGIASSVISEMDELTLDLKMNEDGYFDNDEVVVALRAEFLHAQKPSGLQPKAFRMQKTDRSMCFAVSQIVPNSFSIQGQNNSYFVIKKKLDVAEFPLEIRAPLAVICPKCSMQFYATTIEAPKVEFSPAGVRSISKLFVRIDGRGIFKVRVVEASADVEALVNLSIKDNVVYESSSRDHVTRIRDNPWVEQLMCPHDSYIT</sequence>
<feature type="chain" id="PRO_5036873337" evidence="2">
    <location>
        <begin position="23"/>
        <end position="496"/>
    </location>
</feature>
<evidence type="ECO:0000313" key="3">
    <source>
        <dbReference type="Proteomes" id="UP000887565"/>
    </source>
</evidence>
<evidence type="ECO:0000313" key="4">
    <source>
        <dbReference type="WBParaSite" id="nRc.2.0.1.t12453-RA"/>
    </source>
</evidence>
<keyword evidence="3" id="KW-1185">Reference proteome</keyword>
<keyword evidence="2" id="KW-0732">Signal</keyword>
<reference evidence="4" key="1">
    <citation type="submission" date="2022-11" db="UniProtKB">
        <authorList>
            <consortium name="WormBaseParasite"/>
        </authorList>
    </citation>
    <scope>IDENTIFICATION</scope>
</reference>
<dbReference type="InterPro" id="IPR032942">
    <property type="entry name" value="BPI/LBP/Plunc"/>
</dbReference>
<dbReference type="Proteomes" id="UP000887565">
    <property type="component" value="Unplaced"/>
</dbReference>
<protein>
    <submittedName>
        <fullName evidence="4">Uncharacterized protein</fullName>
    </submittedName>
</protein>
<dbReference type="GO" id="GO:0008289">
    <property type="term" value="F:lipid binding"/>
    <property type="evidence" value="ECO:0007669"/>
    <property type="project" value="InterPro"/>
</dbReference>
<dbReference type="Gene3D" id="3.15.10.10">
    <property type="entry name" value="Bactericidal permeability-increasing protein, domain 1"/>
    <property type="match status" value="1"/>
</dbReference>
<dbReference type="Gene3D" id="3.15.20.10">
    <property type="entry name" value="Bactericidal permeability-increasing protein, domain 2"/>
    <property type="match status" value="1"/>
</dbReference>
<proteinExistence type="predicted"/>
<dbReference type="SUPFAM" id="SSF55394">
    <property type="entry name" value="Bactericidal permeability-increasing protein, BPI"/>
    <property type="match status" value="2"/>
</dbReference>
<name>A0A915IF80_ROMCU</name>
<evidence type="ECO:0000256" key="1">
    <source>
        <dbReference type="SAM" id="MobiDB-lite"/>
    </source>
</evidence>
<accession>A0A915IF80</accession>
<dbReference type="PANTHER" id="PTHR10504:SF136">
    <property type="entry name" value="NOSE RESISTANT TO FLUOXETINE PROTEIN 5"/>
    <property type="match status" value="1"/>
</dbReference>
<feature type="region of interest" description="Disordered" evidence="1">
    <location>
        <begin position="23"/>
        <end position="46"/>
    </location>
</feature>
<feature type="compositionally biased region" description="Acidic residues" evidence="1">
    <location>
        <begin position="23"/>
        <end position="40"/>
    </location>
</feature>
<dbReference type="PANTHER" id="PTHR10504">
    <property type="entry name" value="BACTERICIDAL PERMEABILITY-INCREASING BPI PROTEIN-RELATED"/>
    <property type="match status" value="1"/>
</dbReference>
<feature type="signal peptide" evidence="2">
    <location>
        <begin position="1"/>
        <end position="22"/>
    </location>
</feature>